<sequence length="402" mass="45841">MPPLSFAQALKGRAGTTSANEPSIKYLEEAVEKEVHAFNNLNLLNYLNSVVVKRLPNVLQRNIFFNLEHAGRNEALCMRLQQSKVEARVKGSWVSIQDVLATRPIQWQDFRLLALPAELRNLIYQNLVGTVVYLYQYGGHHKDVKTTYWFESSSPGLLNSEFGATGTHVRTAPPKVRWISIRHHVIDGAAPLMGLLTTNKQVNNEANDLLWKEMDFRFQTLFYDNDDIPSNLERFGTALSTVHRNTIRHITIQSSPDELRRAMRLFASNPKPFHQFLPSLKLEIRLPHRRKYSRGWDDGSDWGLKLRCWRGVLGEILWSGRTALAHFDDLQLTGCISLELRSKFLQLLKDIKLGQPSNIAEEDIRGLCGLVGLDDHHCTTRTSRACRDDWCVCQGVRAPAGY</sequence>
<accession>A0A6A6QIJ6</accession>
<dbReference type="OrthoDB" id="5335493at2759"/>
<dbReference type="PANTHER" id="PTHR38790">
    <property type="entry name" value="2EXR DOMAIN-CONTAINING PROTEIN-RELATED"/>
    <property type="match status" value="1"/>
</dbReference>
<gene>
    <name evidence="1" type="ORF">BU16DRAFT_565570</name>
</gene>
<evidence type="ECO:0000313" key="1">
    <source>
        <dbReference type="EMBL" id="KAF2491874.1"/>
    </source>
</evidence>
<keyword evidence="2" id="KW-1185">Reference proteome</keyword>
<organism evidence="1 2">
    <name type="scientific">Lophium mytilinum</name>
    <dbReference type="NCBI Taxonomy" id="390894"/>
    <lineage>
        <taxon>Eukaryota</taxon>
        <taxon>Fungi</taxon>
        <taxon>Dikarya</taxon>
        <taxon>Ascomycota</taxon>
        <taxon>Pezizomycotina</taxon>
        <taxon>Dothideomycetes</taxon>
        <taxon>Pleosporomycetidae</taxon>
        <taxon>Mytilinidiales</taxon>
        <taxon>Mytilinidiaceae</taxon>
        <taxon>Lophium</taxon>
    </lineage>
</organism>
<name>A0A6A6QIJ6_9PEZI</name>
<proteinExistence type="predicted"/>
<reference evidence="1" key="1">
    <citation type="journal article" date="2020" name="Stud. Mycol.">
        <title>101 Dothideomycetes genomes: a test case for predicting lifestyles and emergence of pathogens.</title>
        <authorList>
            <person name="Haridas S."/>
            <person name="Albert R."/>
            <person name="Binder M."/>
            <person name="Bloem J."/>
            <person name="Labutti K."/>
            <person name="Salamov A."/>
            <person name="Andreopoulos B."/>
            <person name="Baker S."/>
            <person name="Barry K."/>
            <person name="Bills G."/>
            <person name="Bluhm B."/>
            <person name="Cannon C."/>
            <person name="Castanera R."/>
            <person name="Culley D."/>
            <person name="Daum C."/>
            <person name="Ezra D."/>
            <person name="Gonzalez J."/>
            <person name="Henrissat B."/>
            <person name="Kuo A."/>
            <person name="Liang C."/>
            <person name="Lipzen A."/>
            <person name="Lutzoni F."/>
            <person name="Magnuson J."/>
            <person name="Mondo S."/>
            <person name="Nolan M."/>
            <person name="Ohm R."/>
            <person name="Pangilinan J."/>
            <person name="Park H.-J."/>
            <person name="Ramirez L."/>
            <person name="Alfaro M."/>
            <person name="Sun H."/>
            <person name="Tritt A."/>
            <person name="Yoshinaga Y."/>
            <person name="Zwiers L.-H."/>
            <person name="Turgeon B."/>
            <person name="Goodwin S."/>
            <person name="Spatafora J."/>
            <person name="Crous P."/>
            <person name="Grigoriev I."/>
        </authorList>
    </citation>
    <scope>NUCLEOTIDE SEQUENCE</scope>
    <source>
        <strain evidence="1">CBS 269.34</strain>
    </source>
</reference>
<dbReference type="Proteomes" id="UP000799750">
    <property type="component" value="Unassembled WGS sequence"/>
</dbReference>
<dbReference type="EMBL" id="MU004195">
    <property type="protein sequence ID" value="KAF2491874.1"/>
    <property type="molecule type" value="Genomic_DNA"/>
</dbReference>
<dbReference type="AlphaFoldDB" id="A0A6A6QIJ6"/>
<protein>
    <submittedName>
        <fullName evidence="1">Uncharacterized protein</fullName>
    </submittedName>
</protein>
<evidence type="ECO:0000313" key="2">
    <source>
        <dbReference type="Proteomes" id="UP000799750"/>
    </source>
</evidence>